<dbReference type="SUPFAM" id="SSF110296">
    <property type="entry name" value="Oligoxyloglucan reducing end-specific cellobiohydrolase"/>
    <property type="match status" value="1"/>
</dbReference>
<dbReference type="EMBL" id="JAFMYU010000017">
    <property type="protein sequence ID" value="MBO0933152.1"/>
    <property type="molecule type" value="Genomic_DNA"/>
</dbReference>
<sequence>MKHLLFCLLGIGIIACQQASTDTIAPEYDNWYVLRSPIDRPIISVWGDIDKTLLISTTFSIFRSTDRGRNWQPVKEQSSGPLAVTAYRDTLFITSTMAGGTLVNATYFSLDDGQTWAAYRRFNPKFELNLVVSGRVPGISIDPVTATDGATYKIRQYFYRDTTKTVGVFETPGVTANASRRINLPQLHQLQALHLDSKERLYIVGSDAVCDGRKNFHFCNSSGGRGVVYVSKKPLP</sequence>
<dbReference type="PROSITE" id="PS51257">
    <property type="entry name" value="PROKAR_LIPOPROTEIN"/>
    <property type="match status" value="1"/>
</dbReference>
<reference evidence="2 3" key="1">
    <citation type="submission" date="2021-03" db="EMBL/GenBank/DDBJ databases">
        <title>Fibrella sp. HMF5036 genome sequencing and assembly.</title>
        <authorList>
            <person name="Kang H."/>
            <person name="Kim H."/>
            <person name="Bae S."/>
            <person name="Joh K."/>
        </authorList>
    </citation>
    <scope>NUCLEOTIDE SEQUENCE [LARGE SCALE GENOMIC DNA]</scope>
    <source>
        <strain evidence="2 3">HMF5036</strain>
    </source>
</reference>
<evidence type="ECO:0008006" key="4">
    <source>
        <dbReference type="Google" id="ProtNLM"/>
    </source>
</evidence>
<feature type="signal peptide" evidence="1">
    <location>
        <begin position="1"/>
        <end position="19"/>
    </location>
</feature>
<evidence type="ECO:0000256" key="1">
    <source>
        <dbReference type="SAM" id="SignalP"/>
    </source>
</evidence>
<evidence type="ECO:0000313" key="3">
    <source>
        <dbReference type="Proteomes" id="UP000664795"/>
    </source>
</evidence>
<dbReference type="AlphaFoldDB" id="A0A939GAN5"/>
<dbReference type="InterPro" id="IPR015943">
    <property type="entry name" value="WD40/YVTN_repeat-like_dom_sf"/>
</dbReference>
<dbReference type="Proteomes" id="UP000664795">
    <property type="component" value="Unassembled WGS sequence"/>
</dbReference>
<name>A0A939GAN5_9BACT</name>
<dbReference type="Gene3D" id="2.130.10.10">
    <property type="entry name" value="YVTN repeat-like/Quinoprotein amine dehydrogenase"/>
    <property type="match status" value="1"/>
</dbReference>
<comment type="caution">
    <text evidence="2">The sequence shown here is derived from an EMBL/GenBank/DDBJ whole genome shotgun (WGS) entry which is preliminary data.</text>
</comment>
<feature type="chain" id="PRO_5037093052" description="Exo-alpha-sialidase" evidence="1">
    <location>
        <begin position="20"/>
        <end position="236"/>
    </location>
</feature>
<keyword evidence="3" id="KW-1185">Reference proteome</keyword>
<protein>
    <recommendedName>
        <fullName evidence="4">Exo-alpha-sialidase</fullName>
    </recommendedName>
</protein>
<gene>
    <name evidence="2" type="ORF">J2I48_19235</name>
</gene>
<accession>A0A939GAN5</accession>
<keyword evidence="1" id="KW-0732">Signal</keyword>
<organism evidence="2 3">
    <name type="scientific">Fibrella aquatilis</name>
    <dbReference type="NCBI Taxonomy" id="2817059"/>
    <lineage>
        <taxon>Bacteria</taxon>
        <taxon>Pseudomonadati</taxon>
        <taxon>Bacteroidota</taxon>
        <taxon>Cytophagia</taxon>
        <taxon>Cytophagales</taxon>
        <taxon>Spirosomataceae</taxon>
        <taxon>Fibrella</taxon>
    </lineage>
</organism>
<dbReference type="RefSeq" id="WP_207337114.1">
    <property type="nucleotide sequence ID" value="NZ_JAFMYU010000017.1"/>
</dbReference>
<evidence type="ECO:0000313" key="2">
    <source>
        <dbReference type="EMBL" id="MBO0933152.1"/>
    </source>
</evidence>
<proteinExistence type="predicted"/>